<sequence>MPTALGSVRRYVLTPQLRDVTFARRGFPGAAAPAAVTLEAIPQAVLCGFEWGIDARDQWELERRLELVLPEQLGFAYEGATMACTVLDAMRGGRGTRARDLLEGPGAPHIFLAYIGIGFAMARLPRALWGKVVPALSSSPYHPTMSWLAVDGYGFDRAYFDTRRWVNEQRSPKPYPWQGCPEYFPRAIDQGIGRALWFIHGAVPEAVAEAVGRFGEARRADLWSGVGLAATFAGGCPPEGLAVLRREAGHYRPDLALGMVFAAKARVHAGFVPDHSGRAVRVLGDLSVDAAVRLADGTAVHDGGSPAEPPYELWRRKIRAHFDSLDTV</sequence>
<dbReference type="PATRIC" id="fig|1284240.4.peg.3435"/>
<evidence type="ECO:0000313" key="1">
    <source>
        <dbReference type="EMBL" id="EME59188.1"/>
    </source>
</evidence>
<comment type="caution">
    <text evidence="1">The sequence shown here is derived from an EMBL/GenBank/DDBJ whole genome shotgun (WGS) entry which is preliminary data.</text>
</comment>
<name>M2ZE55_9PSEU</name>
<keyword evidence="2" id="KW-1185">Reference proteome</keyword>
<dbReference type="EMBL" id="AOHO01000052">
    <property type="protein sequence ID" value="EME59188.1"/>
    <property type="molecule type" value="Genomic_DNA"/>
</dbReference>
<gene>
    <name evidence="1" type="ORF">H074_16901</name>
</gene>
<organism evidence="1 2">
    <name type="scientific">Amycolatopsis decaplanina DSM 44594</name>
    <dbReference type="NCBI Taxonomy" id="1284240"/>
    <lineage>
        <taxon>Bacteria</taxon>
        <taxon>Bacillati</taxon>
        <taxon>Actinomycetota</taxon>
        <taxon>Actinomycetes</taxon>
        <taxon>Pseudonocardiales</taxon>
        <taxon>Pseudonocardiaceae</taxon>
        <taxon>Amycolatopsis</taxon>
    </lineage>
</organism>
<dbReference type="RefSeq" id="WP_007031241.1">
    <property type="nucleotide sequence ID" value="NZ_AOHO01000052.1"/>
</dbReference>
<evidence type="ECO:0008006" key="3">
    <source>
        <dbReference type="Google" id="ProtNLM"/>
    </source>
</evidence>
<dbReference type="OrthoDB" id="2530105at2"/>
<proteinExistence type="predicted"/>
<dbReference type="AlphaFoldDB" id="M2ZE55"/>
<protein>
    <recommendedName>
        <fullName evidence="3">Enediyne biosynthesis protein</fullName>
    </recommendedName>
</protein>
<reference evidence="1 2" key="1">
    <citation type="journal article" date="2013" name="Genome Announc.">
        <title>Draft Genome Sequence of Amycolatopsis decaplanina Strain DSM 44594T.</title>
        <authorList>
            <person name="Kaur N."/>
            <person name="Kumar S."/>
            <person name="Bala M."/>
            <person name="Raghava G.P."/>
            <person name="Mayilraj S."/>
        </authorList>
    </citation>
    <scope>NUCLEOTIDE SEQUENCE [LARGE SCALE GENOMIC DNA]</scope>
    <source>
        <strain evidence="1 2">DSM 44594</strain>
    </source>
</reference>
<dbReference type="Proteomes" id="UP000054226">
    <property type="component" value="Unassembled WGS sequence"/>
</dbReference>
<evidence type="ECO:0000313" key="2">
    <source>
        <dbReference type="Proteomes" id="UP000054226"/>
    </source>
</evidence>
<dbReference type="InterPro" id="IPR012964">
    <property type="entry name" value="DUF1702"/>
</dbReference>
<accession>M2ZE55</accession>
<dbReference type="Pfam" id="PF08012">
    <property type="entry name" value="DUF1702"/>
    <property type="match status" value="1"/>
</dbReference>